<evidence type="ECO:0000313" key="3">
    <source>
        <dbReference type="Proteomes" id="UP000499080"/>
    </source>
</evidence>
<sequence length="156" mass="18149">MRAILATKQLTVSPGELFWRESPVPSPLCYDRNILLQDLLYHWKSEWDSANTAHELLPDPSLKHRKWSRFEICSLVSMDLLQLLYPDFTSDPQMYAAVEKWALQFTSQNHVRSPLLVIFLLLAVPIYCFGNQRECSPLNFLVYFPKKVPFPLPPRG</sequence>
<reference evidence="1 3" key="1">
    <citation type="journal article" date="2019" name="Sci. Rep.">
        <title>Orb-weaving spider Araneus ventricosus genome elucidates the spidroin gene catalogue.</title>
        <authorList>
            <person name="Kono N."/>
            <person name="Nakamura H."/>
            <person name="Ohtoshi R."/>
            <person name="Moran D.A.P."/>
            <person name="Shinohara A."/>
            <person name="Yoshida Y."/>
            <person name="Fujiwara M."/>
            <person name="Mori M."/>
            <person name="Tomita M."/>
            <person name="Arakawa K."/>
        </authorList>
    </citation>
    <scope>NUCLEOTIDE SEQUENCE [LARGE SCALE GENOMIC DNA]</scope>
</reference>
<comment type="caution">
    <text evidence="1">The sequence shown here is derived from an EMBL/GenBank/DDBJ whole genome shotgun (WGS) entry which is preliminary data.</text>
</comment>
<proteinExistence type="predicted"/>
<dbReference type="AlphaFoldDB" id="A0A4Y2VS46"/>
<evidence type="ECO:0000313" key="1">
    <source>
        <dbReference type="EMBL" id="GBO27248.1"/>
    </source>
</evidence>
<protein>
    <submittedName>
        <fullName evidence="1">Uncharacterized protein</fullName>
    </submittedName>
</protein>
<organism evidence="1 3">
    <name type="scientific">Araneus ventricosus</name>
    <name type="common">Orbweaver spider</name>
    <name type="synonym">Epeira ventricosa</name>
    <dbReference type="NCBI Taxonomy" id="182803"/>
    <lineage>
        <taxon>Eukaryota</taxon>
        <taxon>Metazoa</taxon>
        <taxon>Ecdysozoa</taxon>
        <taxon>Arthropoda</taxon>
        <taxon>Chelicerata</taxon>
        <taxon>Arachnida</taxon>
        <taxon>Araneae</taxon>
        <taxon>Araneomorphae</taxon>
        <taxon>Entelegynae</taxon>
        <taxon>Araneoidea</taxon>
        <taxon>Araneidae</taxon>
        <taxon>Araneus</taxon>
    </lineage>
</organism>
<evidence type="ECO:0000313" key="2">
    <source>
        <dbReference type="EMBL" id="GBO27253.1"/>
    </source>
</evidence>
<dbReference type="EMBL" id="BGPR01050231">
    <property type="protein sequence ID" value="GBO27248.1"/>
    <property type="molecule type" value="Genomic_DNA"/>
</dbReference>
<dbReference type="EMBL" id="BGPR01050237">
    <property type="protein sequence ID" value="GBO27253.1"/>
    <property type="molecule type" value="Genomic_DNA"/>
</dbReference>
<gene>
    <name evidence="2" type="ORF">AVEN_132889_1</name>
    <name evidence="1" type="ORF">AVEN_4411_1</name>
</gene>
<keyword evidence="3" id="KW-1185">Reference proteome</keyword>
<accession>A0A4Y2VS46</accession>
<name>A0A4Y2VS46_ARAVE</name>
<dbReference type="Proteomes" id="UP000499080">
    <property type="component" value="Unassembled WGS sequence"/>
</dbReference>